<feature type="region of interest" description="Disordered" evidence="3">
    <location>
        <begin position="1"/>
        <end position="23"/>
    </location>
</feature>
<dbReference type="GO" id="GO:0032259">
    <property type="term" value="P:methylation"/>
    <property type="evidence" value="ECO:0007669"/>
    <property type="project" value="UniProtKB-KW"/>
</dbReference>
<dbReference type="Pfam" id="PF13649">
    <property type="entry name" value="Methyltransf_25"/>
    <property type="match status" value="1"/>
</dbReference>
<dbReference type="STRING" id="1137799.GZ78_02025"/>
<dbReference type="SUPFAM" id="SSF53335">
    <property type="entry name" value="S-adenosyl-L-methionine-dependent methyltransferases"/>
    <property type="match status" value="1"/>
</dbReference>
<dbReference type="AlphaFoldDB" id="A0A081NK91"/>
<dbReference type="InterPro" id="IPR029063">
    <property type="entry name" value="SAM-dependent_MTases_sf"/>
</dbReference>
<evidence type="ECO:0000313" key="6">
    <source>
        <dbReference type="Proteomes" id="UP000028073"/>
    </source>
</evidence>
<comment type="caution">
    <text evidence="5">The sequence shown here is derived from an EMBL/GenBank/DDBJ whole genome shotgun (WGS) entry which is preliminary data.</text>
</comment>
<dbReference type="CDD" id="cd02440">
    <property type="entry name" value="AdoMet_MTases"/>
    <property type="match status" value="1"/>
</dbReference>
<keyword evidence="2" id="KW-0808">Transferase</keyword>
<keyword evidence="6" id="KW-1185">Reference proteome</keyword>
<name>A0A081NK91_9GAMM</name>
<dbReference type="RefSeq" id="WP_051785726.1">
    <property type="nucleotide sequence ID" value="NZ_JOKH01000001.1"/>
</dbReference>
<dbReference type="Gene3D" id="3.40.50.150">
    <property type="entry name" value="Vaccinia Virus protein VP39"/>
    <property type="match status" value="1"/>
</dbReference>
<dbReference type="OrthoDB" id="9777638at2"/>
<dbReference type="GO" id="GO:0008168">
    <property type="term" value="F:methyltransferase activity"/>
    <property type="evidence" value="ECO:0007669"/>
    <property type="project" value="UniProtKB-KW"/>
</dbReference>
<evidence type="ECO:0000256" key="3">
    <source>
        <dbReference type="SAM" id="MobiDB-lite"/>
    </source>
</evidence>
<evidence type="ECO:0000256" key="2">
    <source>
        <dbReference type="ARBA" id="ARBA00022679"/>
    </source>
</evidence>
<dbReference type="PANTHER" id="PTHR43861">
    <property type="entry name" value="TRANS-ACONITATE 2-METHYLTRANSFERASE-RELATED"/>
    <property type="match status" value="1"/>
</dbReference>
<protein>
    <recommendedName>
        <fullName evidence="4">Methyltransferase domain-containing protein</fullName>
    </recommendedName>
</protein>
<sequence>MKNSYDRYMSAKEGEKNADNRADPDAFVRHQEEVFNEAAAYFSKEGFISEELRGRLEALVDKGLGDRGLEPGVRILDVGAGCGALTEVFLERNPSADITAVDLSEKMLGVLSSRYPGVKTVRSDILKFSSPVDFDSVWFNACFGNLLDPGAVIRHIAAQMTYGARLHISHPMGRGFQLGLHKKYPQVVPHLLPEDQGQVDELVEGTGLIMEQMVDEDKLYLLSFRRL</sequence>
<keyword evidence="1" id="KW-0489">Methyltransferase</keyword>
<feature type="domain" description="Methyltransferase" evidence="4">
    <location>
        <begin position="75"/>
        <end position="157"/>
    </location>
</feature>
<evidence type="ECO:0000259" key="4">
    <source>
        <dbReference type="Pfam" id="PF13649"/>
    </source>
</evidence>
<accession>A0A081NK91</accession>
<feature type="compositionally biased region" description="Basic and acidic residues" evidence="3">
    <location>
        <begin position="9"/>
        <end position="23"/>
    </location>
</feature>
<dbReference type="Proteomes" id="UP000028073">
    <property type="component" value="Unassembled WGS sequence"/>
</dbReference>
<dbReference type="PANTHER" id="PTHR43861:SF1">
    <property type="entry name" value="TRANS-ACONITATE 2-METHYLTRANSFERASE"/>
    <property type="match status" value="1"/>
</dbReference>
<dbReference type="EMBL" id="JOKH01000001">
    <property type="protein sequence ID" value="KEQ18864.1"/>
    <property type="molecule type" value="Genomic_DNA"/>
</dbReference>
<gene>
    <name evidence="5" type="ORF">GZ78_02025</name>
</gene>
<evidence type="ECO:0000256" key="1">
    <source>
        <dbReference type="ARBA" id="ARBA00022603"/>
    </source>
</evidence>
<dbReference type="InterPro" id="IPR041698">
    <property type="entry name" value="Methyltransf_25"/>
</dbReference>
<dbReference type="eggNOG" id="COG2226">
    <property type="taxonomic scope" value="Bacteria"/>
</dbReference>
<evidence type="ECO:0000313" key="5">
    <source>
        <dbReference type="EMBL" id="KEQ18864.1"/>
    </source>
</evidence>
<reference evidence="5 6" key="1">
    <citation type="submission" date="2014-06" db="EMBL/GenBank/DDBJ databases">
        <title>Whole Genome Sequences of Three Symbiotic Endozoicomonas Bacteria.</title>
        <authorList>
            <person name="Neave M.J."/>
            <person name="Apprill A."/>
            <person name="Voolstra C.R."/>
        </authorList>
    </citation>
    <scope>NUCLEOTIDE SEQUENCE [LARGE SCALE GENOMIC DNA]</scope>
    <source>
        <strain evidence="5 6">DSM 25634</strain>
    </source>
</reference>
<organism evidence="5 6">
    <name type="scientific">Endozoicomonas numazuensis</name>
    <dbReference type="NCBI Taxonomy" id="1137799"/>
    <lineage>
        <taxon>Bacteria</taxon>
        <taxon>Pseudomonadati</taxon>
        <taxon>Pseudomonadota</taxon>
        <taxon>Gammaproteobacteria</taxon>
        <taxon>Oceanospirillales</taxon>
        <taxon>Endozoicomonadaceae</taxon>
        <taxon>Endozoicomonas</taxon>
    </lineage>
</organism>
<proteinExistence type="predicted"/>